<keyword evidence="5" id="KW-1185">Reference proteome</keyword>
<dbReference type="PANTHER" id="PTHR30303">
    <property type="entry name" value="HYDROGENASE ISOENZYMES FORMATION PROTEIN HYPE"/>
    <property type="match status" value="1"/>
</dbReference>
<sequence length="353" mass="38077">MSEYKSILSSSCPMPKLDFEIITMGHGSGGLLTHKLLDAGVFDVLSNEYLDKQHDGAVFEVTPGKMAFTTDSYVVSPIFFPGGNIGELAINGTVNDLCMCGAKAAFISLSFIIEEGLRVSDFWEILLHIKQAADHAGVKIVTGDTKVVERGKGDKIFINTSGVGKVHPKADISVDRIKTGDKVIISNDIARHGIAIMSVREGLEFESDIESDTCHFNTIIEQLLEDFGKGIHFLRDATRGGLSTILNEVSKSLLKGIAIHQKDIVVDESVAGACELLGLDPLYVANEGVFVAFVEASIADQVVQKLKNWENGIHAAVIGEVIDGHPGQVVLHSQIGGRRVVNMLVGEQLPRIC</sequence>
<dbReference type="InterPro" id="IPR016188">
    <property type="entry name" value="PurM-like_N"/>
</dbReference>
<dbReference type="InterPro" id="IPR011854">
    <property type="entry name" value="HypE"/>
</dbReference>
<dbReference type="Gene3D" id="3.30.1330.10">
    <property type="entry name" value="PurM-like, N-terminal domain"/>
    <property type="match status" value="1"/>
</dbReference>
<dbReference type="AlphaFoldDB" id="A0A2P8E362"/>
<dbReference type="EMBL" id="PYGF01000006">
    <property type="protein sequence ID" value="PSL03847.1"/>
    <property type="molecule type" value="Genomic_DNA"/>
</dbReference>
<comment type="similarity">
    <text evidence="1">Belongs to the HypE family.</text>
</comment>
<feature type="domain" description="PurM-like C-terminal" evidence="3">
    <location>
        <begin position="178"/>
        <end position="330"/>
    </location>
</feature>
<name>A0A2P8E362_9BACT</name>
<comment type="caution">
    <text evidence="4">The sequence shown here is derived from an EMBL/GenBank/DDBJ whole genome shotgun (WGS) entry which is preliminary data.</text>
</comment>
<evidence type="ECO:0000313" key="5">
    <source>
        <dbReference type="Proteomes" id="UP000240708"/>
    </source>
</evidence>
<proteinExistence type="inferred from homology"/>
<dbReference type="InterPro" id="IPR010918">
    <property type="entry name" value="PurM-like_C_dom"/>
</dbReference>
<feature type="domain" description="PurM-like N-terminal" evidence="2">
    <location>
        <begin position="54"/>
        <end position="166"/>
    </location>
</feature>
<dbReference type="InterPro" id="IPR036921">
    <property type="entry name" value="PurM-like_N_sf"/>
</dbReference>
<reference evidence="4 5" key="1">
    <citation type="submission" date="2018-03" db="EMBL/GenBank/DDBJ databases">
        <title>Genomic Encyclopedia of Archaeal and Bacterial Type Strains, Phase II (KMG-II): from individual species to whole genera.</title>
        <authorList>
            <person name="Goeker M."/>
        </authorList>
    </citation>
    <scope>NUCLEOTIDE SEQUENCE [LARGE SCALE GENOMIC DNA]</scope>
    <source>
        <strain evidence="4 5">DSM 28057</strain>
    </source>
</reference>
<dbReference type="SUPFAM" id="SSF55326">
    <property type="entry name" value="PurM N-terminal domain-like"/>
    <property type="match status" value="1"/>
</dbReference>
<dbReference type="PANTHER" id="PTHR30303:SF0">
    <property type="entry name" value="CARBAMOYL DEHYDRATASE HYPE"/>
    <property type="match status" value="1"/>
</dbReference>
<organism evidence="4 5">
    <name type="scientific">Cecembia rubra</name>
    <dbReference type="NCBI Taxonomy" id="1485585"/>
    <lineage>
        <taxon>Bacteria</taxon>
        <taxon>Pseudomonadati</taxon>
        <taxon>Bacteroidota</taxon>
        <taxon>Cytophagia</taxon>
        <taxon>Cytophagales</taxon>
        <taxon>Cyclobacteriaceae</taxon>
        <taxon>Cecembia</taxon>
    </lineage>
</organism>
<evidence type="ECO:0000259" key="3">
    <source>
        <dbReference type="Pfam" id="PF02769"/>
    </source>
</evidence>
<dbReference type="Pfam" id="PF00586">
    <property type="entry name" value="AIRS"/>
    <property type="match status" value="1"/>
</dbReference>
<evidence type="ECO:0000259" key="2">
    <source>
        <dbReference type="Pfam" id="PF00586"/>
    </source>
</evidence>
<dbReference type="Pfam" id="PF02769">
    <property type="entry name" value="AIRS_C"/>
    <property type="match status" value="1"/>
</dbReference>
<evidence type="ECO:0000313" key="4">
    <source>
        <dbReference type="EMBL" id="PSL03847.1"/>
    </source>
</evidence>
<dbReference type="InterPro" id="IPR036676">
    <property type="entry name" value="PurM-like_C_sf"/>
</dbReference>
<dbReference type="CDD" id="cd02197">
    <property type="entry name" value="HypE"/>
    <property type="match status" value="1"/>
</dbReference>
<dbReference type="OrthoDB" id="9801934at2"/>
<dbReference type="PIRSF" id="PIRSF005644">
    <property type="entry name" value="Hdrgns_mtr_HypE"/>
    <property type="match status" value="1"/>
</dbReference>
<dbReference type="RefSeq" id="WP_106567523.1">
    <property type="nucleotide sequence ID" value="NZ_PYGF01000006.1"/>
</dbReference>
<dbReference type="GO" id="GO:0051604">
    <property type="term" value="P:protein maturation"/>
    <property type="evidence" value="ECO:0007669"/>
    <property type="project" value="TreeGrafter"/>
</dbReference>
<accession>A0A2P8E362</accession>
<gene>
    <name evidence="4" type="ORF">CLV48_10687</name>
</gene>
<dbReference type="Proteomes" id="UP000240708">
    <property type="component" value="Unassembled WGS sequence"/>
</dbReference>
<dbReference type="SUPFAM" id="SSF56042">
    <property type="entry name" value="PurM C-terminal domain-like"/>
    <property type="match status" value="1"/>
</dbReference>
<evidence type="ECO:0000256" key="1">
    <source>
        <dbReference type="ARBA" id="ARBA00006243"/>
    </source>
</evidence>
<protein>
    <submittedName>
        <fullName evidence="4">Hydrogenase expression/formation protein HypE</fullName>
    </submittedName>
</protein>
<dbReference type="NCBIfam" id="TIGR02124">
    <property type="entry name" value="hypE"/>
    <property type="match status" value="1"/>
</dbReference>
<dbReference type="Gene3D" id="3.90.650.10">
    <property type="entry name" value="PurM-like C-terminal domain"/>
    <property type="match status" value="1"/>
</dbReference>